<gene>
    <name evidence="12" type="ORF">SAMN00790413_06624</name>
</gene>
<dbReference type="PANTHER" id="PTHR30040">
    <property type="entry name" value="THIAMINE BIOSYNTHESIS LIPOPROTEIN APBE"/>
    <property type="match status" value="1"/>
</dbReference>
<feature type="binding site" evidence="11">
    <location>
        <position position="165"/>
    </location>
    <ligand>
        <name>Mg(2+)</name>
        <dbReference type="ChEBI" id="CHEBI:18420"/>
    </ligand>
</feature>
<keyword evidence="3 10" id="KW-0285">Flavoprotein</keyword>
<dbReference type="GO" id="GO:0016740">
    <property type="term" value="F:transferase activity"/>
    <property type="evidence" value="ECO:0007669"/>
    <property type="project" value="UniProtKB-UniRule"/>
</dbReference>
<name>A0A1W1UBA0_9DEIO</name>
<dbReference type="STRING" id="695939.SAMN00790413_06624"/>
<protein>
    <recommendedName>
        <fullName evidence="2 10">FAD:protein FMN transferase</fullName>
        <ecNumber evidence="1 10">2.7.1.180</ecNumber>
    </recommendedName>
    <alternativeName>
        <fullName evidence="8 10">Flavin transferase</fullName>
    </alternativeName>
</protein>
<evidence type="ECO:0000256" key="10">
    <source>
        <dbReference type="PIRNR" id="PIRNR006268"/>
    </source>
</evidence>
<reference evidence="12 13" key="1">
    <citation type="submission" date="2017-04" db="EMBL/GenBank/DDBJ databases">
        <authorList>
            <person name="Afonso C.L."/>
            <person name="Miller P.J."/>
            <person name="Scott M.A."/>
            <person name="Spackman E."/>
            <person name="Goraichik I."/>
            <person name="Dimitrov K.M."/>
            <person name="Suarez D.L."/>
            <person name="Swayne D.E."/>
        </authorList>
    </citation>
    <scope>NUCLEOTIDE SEQUENCE [LARGE SCALE GENOMIC DNA]</scope>
    <source>
        <strain evidence="12 13">KR-140</strain>
    </source>
</reference>
<dbReference type="Gene3D" id="3.10.520.10">
    <property type="entry name" value="ApbE-like domains"/>
    <property type="match status" value="1"/>
</dbReference>
<dbReference type="AlphaFoldDB" id="A0A1W1UBA0"/>
<comment type="cofactor">
    <cofactor evidence="11">
        <name>Mg(2+)</name>
        <dbReference type="ChEBI" id="CHEBI:18420"/>
    </cofactor>
    <cofactor evidence="11">
        <name>Mn(2+)</name>
        <dbReference type="ChEBI" id="CHEBI:29035"/>
    </cofactor>
    <text evidence="11">Magnesium. Can also use manganese.</text>
</comment>
<proteinExistence type="inferred from homology"/>
<comment type="similarity">
    <text evidence="10">Belongs to the ApbE family.</text>
</comment>
<evidence type="ECO:0000256" key="3">
    <source>
        <dbReference type="ARBA" id="ARBA00022630"/>
    </source>
</evidence>
<evidence type="ECO:0000313" key="13">
    <source>
        <dbReference type="Proteomes" id="UP000192582"/>
    </source>
</evidence>
<dbReference type="EC" id="2.7.1.180" evidence="1 10"/>
<evidence type="ECO:0000256" key="4">
    <source>
        <dbReference type="ARBA" id="ARBA00022679"/>
    </source>
</evidence>
<keyword evidence="7 10" id="KW-0460">Magnesium</keyword>
<evidence type="ECO:0000313" key="12">
    <source>
        <dbReference type="EMBL" id="SMB78375.1"/>
    </source>
</evidence>
<keyword evidence="13" id="KW-1185">Reference proteome</keyword>
<dbReference type="Pfam" id="PF02424">
    <property type="entry name" value="ApbE"/>
    <property type="match status" value="1"/>
</dbReference>
<dbReference type="PIRSF" id="PIRSF006268">
    <property type="entry name" value="ApbE"/>
    <property type="match status" value="1"/>
</dbReference>
<dbReference type="SUPFAM" id="SSF143631">
    <property type="entry name" value="ApbE-like"/>
    <property type="match status" value="1"/>
</dbReference>
<evidence type="ECO:0000256" key="11">
    <source>
        <dbReference type="PIRSR" id="PIRSR006268-2"/>
    </source>
</evidence>
<keyword evidence="6 10" id="KW-0274">FAD</keyword>
<evidence type="ECO:0000256" key="2">
    <source>
        <dbReference type="ARBA" id="ARBA00016337"/>
    </source>
</evidence>
<evidence type="ECO:0000256" key="8">
    <source>
        <dbReference type="ARBA" id="ARBA00031306"/>
    </source>
</evidence>
<dbReference type="OrthoDB" id="9778595at2"/>
<dbReference type="InterPro" id="IPR003374">
    <property type="entry name" value="ApbE-like_sf"/>
</dbReference>
<feature type="binding site" evidence="11">
    <location>
        <position position="277"/>
    </location>
    <ligand>
        <name>Mg(2+)</name>
        <dbReference type="ChEBI" id="CHEBI:18420"/>
    </ligand>
</feature>
<evidence type="ECO:0000256" key="9">
    <source>
        <dbReference type="ARBA" id="ARBA00048540"/>
    </source>
</evidence>
<accession>A0A1W1UBA0</accession>
<evidence type="ECO:0000256" key="6">
    <source>
        <dbReference type="ARBA" id="ARBA00022827"/>
    </source>
</evidence>
<sequence length="329" mass="35627">MPIPRWSLTQLARRLRPAHRLHHVYERVLGTELEVQIVADTRLQAEGAERAALTEIDRLTAILNRFDHDSELRRWQANPGVRTPLSDDLKAVLRAADHWREVTGGAFHPGADALGMCWKQAEERGRLPEDQDLTALAAQLRLPPWTLDSDGTGTFQAMYPVGLNALAKGYVVDRAAEAAFGEPGVRTVLINVGGDLRTLGEVGLGVAVADPFSPRDDLPPLCHVQVRNGALATSGQSHRGYQVGETWYSHVLDPRTGHPITEVPGVTVTASDCLTADALATALSVLDVQRGLALVDGTPGAAALIVTRDGAQHLSRFWTAQPHPRPTPP</sequence>
<feature type="binding site" evidence="11">
    <location>
        <position position="281"/>
    </location>
    <ligand>
        <name>Mg(2+)</name>
        <dbReference type="ChEBI" id="CHEBI:18420"/>
    </ligand>
</feature>
<dbReference type="InterPro" id="IPR024932">
    <property type="entry name" value="ApbE"/>
</dbReference>
<keyword evidence="5 10" id="KW-0479">Metal-binding</keyword>
<dbReference type="GO" id="GO:0046872">
    <property type="term" value="F:metal ion binding"/>
    <property type="evidence" value="ECO:0007669"/>
    <property type="project" value="UniProtKB-UniRule"/>
</dbReference>
<dbReference type="PANTHER" id="PTHR30040:SF2">
    <property type="entry name" value="FAD:PROTEIN FMN TRANSFERASE"/>
    <property type="match status" value="1"/>
</dbReference>
<evidence type="ECO:0000256" key="5">
    <source>
        <dbReference type="ARBA" id="ARBA00022723"/>
    </source>
</evidence>
<dbReference type="RefSeq" id="WP_084045198.1">
    <property type="nucleotide sequence ID" value="NZ_FWWU01000002.1"/>
</dbReference>
<keyword evidence="4 10" id="KW-0808">Transferase</keyword>
<evidence type="ECO:0000256" key="1">
    <source>
        <dbReference type="ARBA" id="ARBA00011955"/>
    </source>
</evidence>
<evidence type="ECO:0000256" key="7">
    <source>
        <dbReference type="ARBA" id="ARBA00022842"/>
    </source>
</evidence>
<dbReference type="EMBL" id="FWWU01000002">
    <property type="protein sequence ID" value="SMB78375.1"/>
    <property type="molecule type" value="Genomic_DNA"/>
</dbReference>
<organism evidence="12 13">
    <name type="scientific">Deinococcus hopiensis KR-140</name>
    <dbReference type="NCBI Taxonomy" id="695939"/>
    <lineage>
        <taxon>Bacteria</taxon>
        <taxon>Thermotogati</taxon>
        <taxon>Deinococcota</taxon>
        <taxon>Deinococci</taxon>
        <taxon>Deinococcales</taxon>
        <taxon>Deinococcaceae</taxon>
        <taxon>Deinococcus</taxon>
    </lineage>
</organism>
<dbReference type="Proteomes" id="UP000192582">
    <property type="component" value="Unassembled WGS sequence"/>
</dbReference>
<comment type="catalytic activity">
    <reaction evidence="9 10">
        <text>L-threonyl-[protein] + FAD = FMN-L-threonyl-[protein] + AMP + H(+)</text>
        <dbReference type="Rhea" id="RHEA:36847"/>
        <dbReference type="Rhea" id="RHEA-COMP:11060"/>
        <dbReference type="Rhea" id="RHEA-COMP:11061"/>
        <dbReference type="ChEBI" id="CHEBI:15378"/>
        <dbReference type="ChEBI" id="CHEBI:30013"/>
        <dbReference type="ChEBI" id="CHEBI:57692"/>
        <dbReference type="ChEBI" id="CHEBI:74257"/>
        <dbReference type="ChEBI" id="CHEBI:456215"/>
        <dbReference type="EC" id="2.7.1.180"/>
    </reaction>
</comment>
<keyword evidence="12" id="KW-0449">Lipoprotein</keyword>